<evidence type="ECO:0000313" key="2">
    <source>
        <dbReference type="Proteomes" id="UP000245533"/>
    </source>
</evidence>
<keyword evidence="2" id="KW-1185">Reference proteome</keyword>
<dbReference type="AlphaFoldDB" id="A0A316TYP3"/>
<dbReference type="PANTHER" id="PTHR33221:SF15">
    <property type="entry name" value="HTH-TYPE TRANSCRIPTIONAL REGULATOR YWGB-RELATED"/>
    <property type="match status" value="1"/>
</dbReference>
<dbReference type="PROSITE" id="PS01332">
    <property type="entry name" value="HTH_RRF2_1"/>
    <property type="match status" value="1"/>
</dbReference>
<dbReference type="Gene3D" id="1.10.10.10">
    <property type="entry name" value="Winged helix-like DNA-binding domain superfamily/Winged helix DNA-binding domain"/>
    <property type="match status" value="1"/>
</dbReference>
<reference evidence="1 2" key="1">
    <citation type="submission" date="2018-05" db="EMBL/GenBank/DDBJ databases">
        <title>Rhodohalobacter halophilus gen. nov., sp. nov., a moderately halophilic member of the family Balneolaceae.</title>
        <authorList>
            <person name="Liu Z.-W."/>
        </authorList>
    </citation>
    <scope>NUCLEOTIDE SEQUENCE [LARGE SCALE GENOMIC DNA]</scope>
    <source>
        <strain evidence="1 2">8A47</strain>
    </source>
</reference>
<dbReference type="OrthoDB" id="9808360at2"/>
<organism evidence="1 2">
    <name type="scientific">Rhodohalobacter mucosus</name>
    <dbReference type="NCBI Taxonomy" id="2079485"/>
    <lineage>
        <taxon>Bacteria</taxon>
        <taxon>Pseudomonadati</taxon>
        <taxon>Balneolota</taxon>
        <taxon>Balneolia</taxon>
        <taxon>Balneolales</taxon>
        <taxon>Balneolaceae</taxon>
        <taxon>Rhodohalobacter</taxon>
    </lineage>
</organism>
<dbReference type="GO" id="GO:0005829">
    <property type="term" value="C:cytosol"/>
    <property type="evidence" value="ECO:0007669"/>
    <property type="project" value="TreeGrafter"/>
</dbReference>
<protein>
    <submittedName>
        <fullName evidence="1">Transcriptional regulator</fullName>
    </submittedName>
</protein>
<sequence>MILSKSSIYGLRASVLLAGRGESGYTNIRELSDDLGLSFYFLTKVLQRLTAAGIVESCKGPKGGVRLKGNPGDISFMDIIVAIEGDLDLNECLLGLSNCGDLSPCRFHGKWSGLKKEILELLRETRLINTYKTGREIPDAKTVADLIRK</sequence>
<dbReference type="InterPro" id="IPR036388">
    <property type="entry name" value="WH-like_DNA-bd_sf"/>
</dbReference>
<comment type="caution">
    <text evidence="1">The sequence shown here is derived from an EMBL/GenBank/DDBJ whole genome shotgun (WGS) entry which is preliminary data.</text>
</comment>
<accession>A0A316TYP3</accession>
<gene>
    <name evidence="1" type="ORF">DDZ15_02990</name>
</gene>
<dbReference type="EMBL" id="QGGB01000002">
    <property type="protein sequence ID" value="PWN07992.1"/>
    <property type="molecule type" value="Genomic_DNA"/>
</dbReference>
<dbReference type="RefSeq" id="WP_109644678.1">
    <property type="nucleotide sequence ID" value="NZ_QGGB01000002.1"/>
</dbReference>
<proteinExistence type="predicted"/>
<dbReference type="Proteomes" id="UP000245533">
    <property type="component" value="Unassembled WGS sequence"/>
</dbReference>
<dbReference type="GO" id="GO:0003700">
    <property type="term" value="F:DNA-binding transcription factor activity"/>
    <property type="evidence" value="ECO:0007669"/>
    <property type="project" value="TreeGrafter"/>
</dbReference>
<dbReference type="Pfam" id="PF02082">
    <property type="entry name" value="Rrf2"/>
    <property type="match status" value="1"/>
</dbReference>
<dbReference type="SUPFAM" id="SSF46785">
    <property type="entry name" value="Winged helix' DNA-binding domain"/>
    <property type="match status" value="1"/>
</dbReference>
<dbReference type="InterPro" id="IPR000944">
    <property type="entry name" value="Tscrpt_reg_Rrf2"/>
</dbReference>
<dbReference type="PROSITE" id="PS51197">
    <property type="entry name" value="HTH_RRF2_2"/>
    <property type="match status" value="1"/>
</dbReference>
<evidence type="ECO:0000313" key="1">
    <source>
        <dbReference type="EMBL" id="PWN07992.1"/>
    </source>
</evidence>
<name>A0A316TYP3_9BACT</name>
<dbReference type="InterPro" id="IPR036390">
    <property type="entry name" value="WH_DNA-bd_sf"/>
</dbReference>
<dbReference type="NCBIfam" id="TIGR00738">
    <property type="entry name" value="rrf2_super"/>
    <property type="match status" value="1"/>
</dbReference>
<dbReference type="InterPro" id="IPR030489">
    <property type="entry name" value="TR_Rrf2-type_CS"/>
</dbReference>
<dbReference type="PANTHER" id="PTHR33221">
    <property type="entry name" value="WINGED HELIX-TURN-HELIX TRANSCRIPTIONAL REGULATOR, RRF2 FAMILY"/>
    <property type="match status" value="1"/>
</dbReference>